<dbReference type="RefSeq" id="WP_268040117.1">
    <property type="nucleotide sequence ID" value="NZ_JAPQER010000002.1"/>
</dbReference>
<dbReference type="EMBL" id="JAPQER010000002">
    <property type="protein sequence ID" value="MCY6483842.1"/>
    <property type="molecule type" value="Genomic_DNA"/>
</dbReference>
<dbReference type="Proteomes" id="UP001078443">
    <property type="component" value="Unassembled WGS sequence"/>
</dbReference>
<dbReference type="InterPro" id="IPR021338">
    <property type="entry name" value="DUF2953"/>
</dbReference>
<proteinExistence type="predicted"/>
<name>A0ABT4CXW5_9CLOT</name>
<protein>
    <submittedName>
        <fullName evidence="1">DUF2953 domain-containing protein</fullName>
    </submittedName>
</protein>
<reference evidence="1" key="1">
    <citation type="submission" date="2022-12" db="EMBL/GenBank/DDBJ databases">
        <authorList>
            <person name="Wang J."/>
        </authorList>
    </citation>
    <scope>NUCLEOTIDE SEQUENCE</scope>
    <source>
        <strain evidence="1">HY-45-18</strain>
    </source>
</reference>
<comment type="caution">
    <text evidence="1">The sequence shown here is derived from an EMBL/GenBank/DDBJ whole genome shotgun (WGS) entry which is preliminary data.</text>
</comment>
<evidence type="ECO:0000313" key="2">
    <source>
        <dbReference type="Proteomes" id="UP001078443"/>
    </source>
</evidence>
<gene>
    <name evidence="1" type="ORF">OW763_05700</name>
</gene>
<dbReference type="Pfam" id="PF11167">
    <property type="entry name" value="DUF2953"/>
    <property type="match status" value="1"/>
</dbReference>
<accession>A0ABT4CXW5</accession>
<evidence type="ECO:0000313" key="1">
    <source>
        <dbReference type="EMBL" id="MCY6483842.1"/>
    </source>
</evidence>
<sequence>MILVWLLICIFLTILILITIVPLKIIFNSDENLDFHILVTWLNPFLKASIQNKNTIIFLSLYLFNKKVLAKPIKAKAKKTKKLNNKNKLYYLRQVKPYYFNIDTSYGFKDPSTTGIIYGIINSFTKLIDFKNIRNNPNFVTENNYFNVNGIIKLHIVSTIIKLLSSYVKSHKVIYQK</sequence>
<organism evidence="1 2">
    <name type="scientific">Clostridium aestuarii</name>
    <dbReference type="NCBI Taxonomy" id="338193"/>
    <lineage>
        <taxon>Bacteria</taxon>
        <taxon>Bacillati</taxon>
        <taxon>Bacillota</taxon>
        <taxon>Clostridia</taxon>
        <taxon>Eubacteriales</taxon>
        <taxon>Clostridiaceae</taxon>
        <taxon>Clostridium</taxon>
    </lineage>
</organism>
<keyword evidence="2" id="KW-1185">Reference proteome</keyword>